<dbReference type="PANTHER" id="PTHR30204">
    <property type="entry name" value="REDOX-CYCLING DRUG-SENSING TRANSCRIPTIONAL ACTIVATOR SOXR"/>
    <property type="match status" value="1"/>
</dbReference>
<proteinExistence type="predicted"/>
<evidence type="ECO:0000259" key="6">
    <source>
        <dbReference type="PROSITE" id="PS50937"/>
    </source>
</evidence>
<dbReference type="SMART" id="SM00422">
    <property type="entry name" value="HTH_MERR"/>
    <property type="match status" value="1"/>
</dbReference>
<dbReference type="GO" id="GO:0003700">
    <property type="term" value="F:DNA-binding transcription factor activity"/>
    <property type="evidence" value="ECO:0007669"/>
    <property type="project" value="InterPro"/>
</dbReference>
<dbReference type="InterPro" id="IPR000551">
    <property type="entry name" value="MerR-type_HTH_dom"/>
</dbReference>
<feature type="region of interest" description="Disordered" evidence="5">
    <location>
        <begin position="147"/>
        <end position="184"/>
    </location>
</feature>
<evidence type="ECO:0000256" key="4">
    <source>
        <dbReference type="ARBA" id="ARBA00023163"/>
    </source>
</evidence>
<name>A0A7V4EHM0_9DEIN</name>
<dbReference type="EMBL" id="DTAB01000573">
    <property type="protein sequence ID" value="HGN86512.1"/>
    <property type="molecule type" value="Genomic_DNA"/>
</dbReference>
<keyword evidence="2" id="KW-0805">Transcription regulation</keyword>
<keyword evidence="3" id="KW-0238">DNA-binding</keyword>
<sequence>MCYPEGVTQAPLPSLYTLSDLARETGVSRRILQHYAQLGLLEPGALTHGGRKLYTSFALYLIQDIQDLNQLGFTLEEIRKIMLLKKAIFHPDGTYREGWRREEIPLSEEELLAMWAKTGEVLASIERQERMIRRFHRFLTKHFAPKEVRDGLRPGQGDGGTAGTGEGLPGGGGHSPGRGGGAEP</sequence>
<dbReference type="InterPro" id="IPR009061">
    <property type="entry name" value="DNA-bd_dom_put_sf"/>
</dbReference>
<accession>A0A7V4EHM0</accession>
<evidence type="ECO:0000256" key="2">
    <source>
        <dbReference type="ARBA" id="ARBA00023015"/>
    </source>
</evidence>
<comment type="caution">
    <text evidence="8">The sequence shown here is derived from an EMBL/GenBank/DDBJ whole genome shotgun (WGS) entry which is preliminary data.</text>
</comment>
<dbReference type="GO" id="GO:0003677">
    <property type="term" value="F:DNA binding"/>
    <property type="evidence" value="ECO:0007669"/>
    <property type="project" value="UniProtKB-KW"/>
</dbReference>
<evidence type="ECO:0000313" key="8">
    <source>
        <dbReference type="EMBL" id="HGN86512.1"/>
    </source>
</evidence>
<reference evidence="8" key="1">
    <citation type="journal article" date="2020" name="mSystems">
        <title>Genome- and Community-Level Interaction Insights into Carbon Utilization and Element Cycling Functions of Hydrothermarchaeota in Hydrothermal Sediment.</title>
        <authorList>
            <person name="Zhou Z."/>
            <person name="Liu Y."/>
            <person name="Xu W."/>
            <person name="Pan J."/>
            <person name="Luo Z.H."/>
            <person name="Li M."/>
        </authorList>
    </citation>
    <scope>NUCLEOTIDE SEQUENCE [LARGE SCALE GENOMIC DNA]</scope>
    <source>
        <strain evidence="8">SpSt-611</strain>
        <strain evidence="7">SpSt-679</strain>
    </source>
</reference>
<keyword evidence="4" id="KW-0804">Transcription</keyword>
<protein>
    <submittedName>
        <fullName evidence="8">MerR family transcriptional regulator</fullName>
    </submittedName>
</protein>
<feature type="compositionally biased region" description="Gly residues" evidence="5">
    <location>
        <begin position="154"/>
        <end position="184"/>
    </location>
</feature>
<dbReference type="PANTHER" id="PTHR30204:SF69">
    <property type="entry name" value="MERR-FAMILY TRANSCRIPTIONAL REGULATOR"/>
    <property type="match status" value="1"/>
</dbReference>
<dbReference type="PROSITE" id="PS50937">
    <property type="entry name" value="HTH_MERR_2"/>
    <property type="match status" value="1"/>
</dbReference>
<evidence type="ECO:0000256" key="5">
    <source>
        <dbReference type="SAM" id="MobiDB-lite"/>
    </source>
</evidence>
<dbReference type="InterPro" id="IPR047057">
    <property type="entry name" value="MerR_fam"/>
</dbReference>
<dbReference type="SUPFAM" id="SSF46955">
    <property type="entry name" value="Putative DNA-binding domain"/>
    <property type="match status" value="1"/>
</dbReference>
<evidence type="ECO:0000256" key="1">
    <source>
        <dbReference type="ARBA" id="ARBA00022491"/>
    </source>
</evidence>
<dbReference type="EMBL" id="DTCX01000270">
    <property type="protein sequence ID" value="HGL49907.1"/>
    <property type="molecule type" value="Genomic_DNA"/>
</dbReference>
<gene>
    <name evidence="8" type="ORF">ENT80_10225</name>
    <name evidence="7" type="ORF">ENU54_04815</name>
</gene>
<feature type="domain" description="HTH merR-type" evidence="6">
    <location>
        <begin position="15"/>
        <end position="84"/>
    </location>
</feature>
<evidence type="ECO:0000313" key="7">
    <source>
        <dbReference type="EMBL" id="HGL49907.1"/>
    </source>
</evidence>
<dbReference type="Pfam" id="PF13411">
    <property type="entry name" value="MerR_1"/>
    <property type="match status" value="1"/>
</dbReference>
<evidence type="ECO:0000256" key="3">
    <source>
        <dbReference type="ARBA" id="ARBA00023125"/>
    </source>
</evidence>
<organism evidence="8">
    <name type="scientific">Thermus tengchongensis</name>
    <dbReference type="NCBI Taxonomy" id="1214928"/>
    <lineage>
        <taxon>Bacteria</taxon>
        <taxon>Thermotogati</taxon>
        <taxon>Deinococcota</taxon>
        <taxon>Deinococci</taxon>
        <taxon>Thermales</taxon>
        <taxon>Thermaceae</taxon>
        <taxon>Thermus</taxon>
    </lineage>
</organism>
<dbReference type="Gene3D" id="1.10.1660.10">
    <property type="match status" value="1"/>
</dbReference>
<keyword evidence="1" id="KW-0678">Repressor</keyword>
<dbReference type="AlphaFoldDB" id="A0A7V4EHM0"/>